<proteinExistence type="predicted"/>
<comment type="caution">
    <text evidence="1">The sequence shown here is derived from an EMBL/GenBank/DDBJ whole genome shotgun (WGS) entry which is preliminary data.</text>
</comment>
<protein>
    <submittedName>
        <fullName evidence="1">Uncharacterized protein</fullName>
    </submittedName>
</protein>
<gene>
    <name evidence="1" type="ORF">A4H96_03035</name>
</gene>
<dbReference type="EMBL" id="LVXZ01000027">
    <property type="protein sequence ID" value="OAP92824.1"/>
    <property type="molecule type" value="Genomic_DNA"/>
</dbReference>
<accession>A0A179BPA4</accession>
<evidence type="ECO:0000313" key="1">
    <source>
        <dbReference type="EMBL" id="OAP92824.1"/>
    </source>
</evidence>
<keyword evidence="2" id="KW-1185">Reference proteome</keyword>
<dbReference type="OrthoDB" id="9970654at2"/>
<evidence type="ECO:0000313" key="2">
    <source>
        <dbReference type="Proteomes" id="UP000078302"/>
    </source>
</evidence>
<name>A0A179BPA4_ACIFR</name>
<dbReference type="RefSeq" id="WP_064218257.1">
    <property type="nucleotide sequence ID" value="NZ_LVXZ01000027.1"/>
</dbReference>
<dbReference type="Proteomes" id="UP000078302">
    <property type="component" value="Unassembled WGS sequence"/>
</dbReference>
<dbReference type="AlphaFoldDB" id="A0A179BPA4"/>
<organism evidence="1 2">
    <name type="scientific">Acidithiobacillus ferrooxidans</name>
    <name type="common">Thiobacillus ferrooxidans</name>
    <dbReference type="NCBI Taxonomy" id="920"/>
    <lineage>
        <taxon>Bacteria</taxon>
        <taxon>Pseudomonadati</taxon>
        <taxon>Pseudomonadota</taxon>
        <taxon>Acidithiobacillia</taxon>
        <taxon>Acidithiobacillales</taxon>
        <taxon>Acidithiobacillaceae</taxon>
        <taxon>Acidithiobacillus</taxon>
    </lineage>
</organism>
<sequence length="93" mass="9864">MKKPIYSALLVALIAAPFIALGGFVREVTPLDSTTAAPARPMVTSGQRMVGEARLVVGHVEQAHWLLLTSEASIHPSSSAPHHQVVSVAVWSL</sequence>
<reference evidence="1 2" key="1">
    <citation type="submission" date="2016-04" db="EMBL/GenBank/DDBJ databases">
        <title>Acidithiobacillus ferrooxidans genome sequencing and assembly.</title>
        <authorList>
            <person name="Zhou Z."/>
        </authorList>
    </citation>
    <scope>NUCLEOTIDE SEQUENCE [LARGE SCALE GENOMIC DNA]</scope>
    <source>
        <strain evidence="1 2">BY0502</strain>
    </source>
</reference>